<evidence type="ECO:0000256" key="13">
    <source>
        <dbReference type="RuleBase" id="RU364017"/>
    </source>
</evidence>
<dbReference type="OrthoDB" id="3227768at2759"/>
<keyword evidence="7 13" id="KW-0378">Hydrolase</keyword>
<dbReference type="EMBL" id="JANBTW010000057">
    <property type="protein sequence ID" value="KAJ2674422.1"/>
    <property type="molecule type" value="Genomic_DNA"/>
</dbReference>
<dbReference type="GO" id="GO:0004222">
    <property type="term" value="F:metalloendopeptidase activity"/>
    <property type="evidence" value="ECO:0007669"/>
    <property type="project" value="InterPro"/>
</dbReference>
<evidence type="ECO:0000256" key="10">
    <source>
        <dbReference type="ARBA" id="ARBA00023145"/>
    </source>
</evidence>
<evidence type="ECO:0000313" key="16">
    <source>
        <dbReference type="Proteomes" id="UP001151518"/>
    </source>
</evidence>
<dbReference type="AlphaFoldDB" id="A0A9W8G5B6"/>
<dbReference type="Gene3D" id="1.10.390.10">
    <property type="entry name" value="Neutral Protease Domain 2"/>
    <property type="match status" value="1"/>
</dbReference>
<evidence type="ECO:0000256" key="3">
    <source>
        <dbReference type="ARBA" id="ARBA00022525"/>
    </source>
</evidence>
<evidence type="ECO:0000256" key="11">
    <source>
        <dbReference type="PIRSR" id="PIRSR601842-1"/>
    </source>
</evidence>
<dbReference type="CDD" id="cd09596">
    <property type="entry name" value="M36"/>
    <property type="match status" value="1"/>
</dbReference>
<gene>
    <name evidence="15" type="ORF">GGI25_004362</name>
</gene>
<evidence type="ECO:0000313" key="15">
    <source>
        <dbReference type="EMBL" id="KAJ2674422.1"/>
    </source>
</evidence>
<dbReference type="InterPro" id="IPR050371">
    <property type="entry name" value="Fungal_virulence_M36"/>
</dbReference>
<dbReference type="Pfam" id="PF02128">
    <property type="entry name" value="Peptidase_M36"/>
    <property type="match status" value="1"/>
</dbReference>
<feature type="binding site" evidence="12">
    <location>
        <position position="456"/>
    </location>
    <ligand>
        <name>Zn(2+)</name>
        <dbReference type="ChEBI" id="CHEBI:29105"/>
        <note>catalytic</note>
    </ligand>
</feature>
<feature type="binding site" evidence="12">
    <location>
        <position position="460"/>
    </location>
    <ligand>
        <name>Zn(2+)</name>
        <dbReference type="ChEBI" id="CHEBI:29105"/>
        <note>catalytic</note>
    </ligand>
</feature>
<keyword evidence="10 13" id="KW-0865">Zymogen</keyword>
<feature type="active site" evidence="11">
    <location>
        <position position="457"/>
    </location>
</feature>
<name>A0A9W8G5B6_9FUNG</name>
<comment type="cofactor">
    <cofactor evidence="12">
        <name>Zn(2+)</name>
        <dbReference type="ChEBI" id="CHEBI:29105"/>
    </cofactor>
    <text evidence="12">Binds 1 zinc ion per subunit.</text>
</comment>
<feature type="binding site" evidence="12">
    <location>
        <position position="486"/>
    </location>
    <ligand>
        <name>Zn(2+)</name>
        <dbReference type="ChEBI" id="CHEBI:29105"/>
        <note>catalytic</note>
    </ligand>
</feature>
<dbReference type="InterPro" id="IPR027268">
    <property type="entry name" value="Peptidase_M4/M1_CTD_sf"/>
</dbReference>
<comment type="similarity">
    <text evidence="2 13">Belongs to the peptidase M36 family.</text>
</comment>
<feature type="signal peptide" evidence="13">
    <location>
        <begin position="1"/>
        <end position="20"/>
    </location>
</feature>
<keyword evidence="5 12" id="KW-0479">Metal-binding</keyword>
<evidence type="ECO:0000256" key="8">
    <source>
        <dbReference type="ARBA" id="ARBA00022833"/>
    </source>
</evidence>
<dbReference type="Proteomes" id="UP001151518">
    <property type="component" value="Unassembled WGS sequence"/>
</dbReference>
<proteinExistence type="inferred from homology"/>
<reference evidence="15" key="1">
    <citation type="submission" date="2022-07" db="EMBL/GenBank/DDBJ databases">
        <title>Phylogenomic reconstructions and comparative analyses of Kickxellomycotina fungi.</title>
        <authorList>
            <person name="Reynolds N.K."/>
            <person name="Stajich J.E."/>
            <person name="Barry K."/>
            <person name="Grigoriev I.V."/>
            <person name="Crous P."/>
            <person name="Smith M.E."/>
        </authorList>
    </citation>
    <scope>NUCLEOTIDE SEQUENCE</scope>
    <source>
        <strain evidence="15">NRRL 3115</strain>
    </source>
</reference>
<evidence type="ECO:0000256" key="5">
    <source>
        <dbReference type="ARBA" id="ARBA00022723"/>
    </source>
</evidence>
<dbReference type="GO" id="GO:0005615">
    <property type="term" value="C:extracellular space"/>
    <property type="evidence" value="ECO:0007669"/>
    <property type="project" value="InterPro"/>
</dbReference>
<keyword evidence="3 13" id="KW-0964">Secreted</keyword>
<keyword evidence="9 13" id="KW-0482">Metalloprotease</keyword>
<dbReference type="InterPro" id="IPR001842">
    <property type="entry name" value="Peptidase_M36"/>
</dbReference>
<dbReference type="PANTHER" id="PTHR33478">
    <property type="entry name" value="EXTRACELLULAR METALLOPROTEINASE MEP"/>
    <property type="match status" value="1"/>
</dbReference>
<feature type="domain" description="FTP" evidence="14">
    <location>
        <begin position="94"/>
        <end position="143"/>
    </location>
</feature>
<feature type="chain" id="PRO_5041020819" description="Extracellular metalloproteinase" evidence="13">
    <location>
        <begin position="21"/>
        <end position="657"/>
    </location>
</feature>
<evidence type="ECO:0000259" key="14">
    <source>
        <dbReference type="Pfam" id="PF07504"/>
    </source>
</evidence>
<evidence type="ECO:0000256" key="7">
    <source>
        <dbReference type="ARBA" id="ARBA00022801"/>
    </source>
</evidence>
<dbReference type="EC" id="3.4.24.-" evidence="13"/>
<keyword evidence="6 13" id="KW-0732">Signal</keyword>
<dbReference type="Gene3D" id="3.10.170.10">
    <property type="match status" value="1"/>
</dbReference>
<dbReference type="GO" id="GO:0008270">
    <property type="term" value="F:zinc ion binding"/>
    <property type="evidence" value="ECO:0007669"/>
    <property type="project" value="InterPro"/>
</dbReference>
<sequence>MRIVKHHLQLFLLFSRTADAQRDDDTYRGLNWQHQANTFRPALKNWPRFNIYSEQPVKTADLKRKPELASTLDGKVKIAISYLGQHHGIMPNTTRITDAYSDEASGVTHVYLKQVVEEFGVANGLANVNIDQNGHVISSSHSFAPQLALPAAGAVNFGSTSGANSQYKHIKLALQSFARYTFSDIDPQIIDDAVSFTDAFRTAAGDSGFVVSGLPGHVVSNGQCGVARELLQLAGGQVIPVWHMTMQQPMHWWSAYIGVEDGQVHSISDWAYKLEAYSVLPHNISSPTEGSPQLLTNPAYTPASPFGWVTRNTTIGNNVWAQTNPTGNDTWIGNYRPVSSAAFPNKVFDFPLNTNSEPSTYADFSVTQLFYTVNTMHDLAFVYGFNEEAGNFQDINYSGKGTGGDYIVAFAQDGGSTNNANFMSPPDGQHGLMRMYLWSETTPRRDGNLDQSIVAHEFTHGISSRLTGGPSNADCLNSGEPGGMGEGWSDAVAFILYIKPGQTRMLDVVLGEYVYGKNIRQYPYSTNMSTNPQTYKDLDKEEYKEVHAVGQVWASMLYEVMWSLIDSNGISGDLFDHDLSKGNSIMLQILLNGMKLQPCNPSFIDARNAILQAERTLSRGKNECAIWHGFSKRGLGVGAFFNNTAHTEDYSVPQECN</sequence>
<dbReference type="Pfam" id="PF07504">
    <property type="entry name" value="FTP"/>
    <property type="match status" value="1"/>
</dbReference>
<evidence type="ECO:0000256" key="12">
    <source>
        <dbReference type="PIRSR" id="PIRSR601842-2"/>
    </source>
</evidence>
<dbReference type="PANTHER" id="PTHR33478:SF1">
    <property type="entry name" value="EXTRACELLULAR METALLOPROTEINASE MEP"/>
    <property type="match status" value="1"/>
</dbReference>
<evidence type="ECO:0000256" key="6">
    <source>
        <dbReference type="ARBA" id="ARBA00022729"/>
    </source>
</evidence>
<comment type="subcellular location">
    <subcellularLocation>
        <location evidence="1 13">Secreted</location>
    </subcellularLocation>
</comment>
<accession>A0A9W8G5B6</accession>
<keyword evidence="4 13" id="KW-0645">Protease</keyword>
<organism evidence="15 16">
    <name type="scientific">Coemansia spiralis</name>
    <dbReference type="NCBI Taxonomy" id="417178"/>
    <lineage>
        <taxon>Eukaryota</taxon>
        <taxon>Fungi</taxon>
        <taxon>Fungi incertae sedis</taxon>
        <taxon>Zoopagomycota</taxon>
        <taxon>Kickxellomycotina</taxon>
        <taxon>Kickxellomycetes</taxon>
        <taxon>Kickxellales</taxon>
        <taxon>Kickxellaceae</taxon>
        <taxon>Coemansia</taxon>
    </lineage>
</organism>
<protein>
    <recommendedName>
        <fullName evidence="13">Extracellular metalloproteinase</fullName>
        <ecNumber evidence="13">3.4.24.-</ecNumber>
    </recommendedName>
    <alternativeName>
        <fullName evidence="13">Fungalysin</fullName>
    </alternativeName>
</protein>
<evidence type="ECO:0000256" key="9">
    <source>
        <dbReference type="ARBA" id="ARBA00023049"/>
    </source>
</evidence>
<dbReference type="InterPro" id="IPR011096">
    <property type="entry name" value="FTP_domain"/>
</dbReference>
<keyword evidence="8 12" id="KW-0862">Zinc</keyword>
<evidence type="ECO:0000256" key="2">
    <source>
        <dbReference type="ARBA" id="ARBA00006006"/>
    </source>
</evidence>
<dbReference type="PRINTS" id="PR00999">
    <property type="entry name" value="FUNGALYSIN"/>
</dbReference>
<evidence type="ECO:0000256" key="4">
    <source>
        <dbReference type="ARBA" id="ARBA00022670"/>
    </source>
</evidence>
<dbReference type="GO" id="GO:0006508">
    <property type="term" value="P:proteolysis"/>
    <property type="evidence" value="ECO:0007669"/>
    <property type="project" value="UniProtKB-KW"/>
</dbReference>
<comment type="caution">
    <text evidence="15">The sequence shown here is derived from an EMBL/GenBank/DDBJ whole genome shotgun (WGS) entry which is preliminary data.</text>
</comment>
<evidence type="ECO:0000256" key="1">
    <source>
        <dbReference type="ARBA" id="ARBA00004613"/>
    </source>
</evidence>
<dbReference type="SUPFAM" id="SSF55486">
    <property type="entry name" value="Metalloproteases ('zincins'), catalytic domain"/>
    <property type="match status" value="1"/>
</dbReference>